<dbReference type="EMBL" id="CP007142">
    <property type="protein sequence ID" value="AJQ96494.1"/>
    <property type="molecule type" value="Genomic_DNA"/>
</dbReference>
<keyword evidence="9" id="KW-0131">Cell cycle</keyword>
<evidence type="ECO:0000256" key="9">
    <source>
        <dbReference type="ARBA" id="ARBA00023306"/>
    </source>
</evidence>
<dbReference type="AlphaFoldDB" id="A0A0C5W1D5"/>
<feature type="coiled-coil region" evidence="13">
    <location>
        <begin position="23"/>
        <end position="57"/>
    </location>
</feature>
<dbReference type="Pfam" id="PF06295">
    <property type="entry name" value="ZapG-like"/>
    <property type="match status" value="1"/>
</dbReference>
<reference evidence="15 16" key="1">
    <citation type="submission" date="2014-01" db="EMBL/GenBank/DDBJ databases">
        <title>Full genme sequencing of cellulolytic bacterium Gynuella sunshinyii YC6258T gen. nov., sp. nov.</title>
        <authorList>
            <person name="Khan H."/>
            <person name="Chung E.J."/>
            <person name="Chung Y.R."/>
        </authorList>
    </citation>
    <scope>NUCLEOTIDE SEQUENCE [LARGE SCALE GENOMIC DNA]</scope>
    <source>
        <strain evidence="15 16">YC6258</strain>
    </source>
</reference>
<gene>
    <name evidence="15" type="ORF">YC6258_04462</name>
</gene>
<proteinExistence type="inferred from homology"/>
<dbReference type="Proteomes" id="UP000032266">
    <property type="component" value="Chromosome"/>
</dbReference>
<keyword evidence="5" id="KW-0812">Transmembrane</keyword>
<keyword evidence="3" id="KW-0997">Cell inner membrane</keyword>
<dbReference type="GO" id="GO:0008360">
    <property type="term" value="P:regulation of cell shape"/>
    <property type="evidence" value="ECO:0007669"/>
    <property type="project" value="UniProtKB-KW"/>
</dbReference>
<dbReference type="InterPro" id="IPR009386">
    <property type="entry name" value="ZapG-like"/>
</dbReference>
<keyword evidence="7" id="KW-1133">Transmembrane helix</keyword>
<keyword evidence="8" id="KW-0472">Membrane</keyword>
<comment type="similarity">
    <text evidence="10">Belongs to the ZapG family.</text>
</comment>
<keyword evidence="4" id="KW-0132">Cell division</keyword>
<evidence type="ECO:0000256" key="11">
    <source>
        <dbReference type="ARBA" id="ARBA00035703"/>
    </source>
</evidence>
<dbReference type="KEGG" id="gsn:YC6258_04462"/>
<dbReference type="STRING" id="1445510.YC6258_04462"/>
<keyword evidence="2" id="KW-1003">Cell membrane</keyword>
<evidence type="ECO:0000256" key="2">
    <source>
        <dbReference type="ARBA" id="ARBA00022475"/>
    </source>
</evidence>
<evidence type="ECO:0000256" key="1">
    <source>
        <dbReference type="ARBA" id="ARBA00004377"/>
    </source>
</evidence>
<evidence type="ECO:0000256" key="13">
    <source>
        <dbReference type="SAM" id="Coils"/>
    </source>
</evidence>
<evidence type="ECO:0000256" key="12">
    <source>
        <dbReference type="ARBA" id="ARBA00035727"/>
    </source>
</evidence>
<dbReference type="OrthoDB" id="7068713at2"/>
<evidence type="ECO:0000256" key="8">
    <source>
        <dbReference type="ARBA" id="ARBA00023136"/>
    </source>
</evidence>
<feature type="compositionally biased region" description="Basic and acidic residues" evidence="14">
    <location>
        <begin position="109"/>
        <end position="120"/>
    </location>
</feature>
<dbReference type="PANTHER" id="PTHR39579:SF1">
    <property type="entry name" value="INNER MEMBRANE PROTEIN YHCB"/>
    <property type="match status" value="1"/>
</dbReference>
<dbReference type="RefSeq" id="WP_044618491.1">
    <property type="nucleotide sequence ID" value="NZ_CP007142.1"/>
</dbReference>
<evidence type="ECO:0000256" key="7">
    <source>
        <dbReference type="ARBA" id="ARBA00022989"/>
    </source>
</evidence>
<sequence>MDLLIILGAFVAGIVVGFILLKATSGDNDAQALRKKLEELQAEHQGYQNSVNEHFTRTADLIETMNKNYSEIQSHLMQGAELLVSPEYRLESEQMTQLNPDADDNNLEVPKDWAPKKADQKGTLSEGFGLSPEKEEAETTQDSSQVRS</sequence>
<dbReference type="GO" id="GO:0005886">
    <property type="term" value="C:plasma membrane"/>
    <property type="evidence" value="ECO:0007669"/>
    <property type="project" value="UniProtKB-SubCell"/>
</dbReference>
<evidence type="ECO:0000256" key="14">
    <source>
        <dbReference type="SAM" id="MobiDB-lite"/>
    </source>
</evidence>
<comment type="subcellular location">
    <subcellularLocation>
        <location evidence="1">Cell inner membrane</location>
        <topology evidence="1">Single-pass membrane protein</topology>
    </subcellularLocation>
</comment>
<keyword evidence="16" id="KW-1185">Reference proteome</keyword>
<feature type="region of interest" description="Disordered" evidence="14">
    <location>
        <begin position="91"/>
        <end position="148"/>
    </location>
</feature>
<evidence type="ECO:0000256" key="6">
    <source>
        <dbReference type="ARBA" id="ARBA00022960"/>
    </source>
</evidence>
<name>A0A0C5W1D5_9GAMM</name>
<protein>
    <recommendedName>
        <fullName evidence="11">Z-ring associated protein G</fullName>
    </recommendedName>
    <alternativeName>
        <fullName evidence="12">Cell division protein ZapG</fullName>
    </alternativeName>
</protein>
<evidence type="ECO:0000256" key="3">
    <source>
        <dbReference type="ARBA" id="ARBA00022519"/>
    </source>
</evidence>
<evidence type="ECO:0000256" key="4">
    <source>
        <dbReference type="ARBA" id="ARBA00022618"/>
    </source>
</evidence>
<dbReference type="HOGENOM" id="CLU_122326_1_0_6"/>
<keyword evidence="6" id="KW-0133">Cell shape</keyword>
<dbReference type="PANTHER" id="PTHR39579">
    <property type="entry name" value="INNER MEMBRANE PROTEIN YHCB"/>
    <property type="match status" value="1"/>
</dbReference>
<organism evidence="15 16">
    <name type="scientific">Gynuella sunshinyii YC6258</name>
    <dbReference type="NCBI Taxonomy" id="1445510"/>
    <lineage>
        <taxon>Bacteria</taxon>
        <taxon>Pseudomonadati</taxon>
        <taxon>Pseudomonadota</taxon>
        <taxon>Gammaproteobacteria</taxon>
        <taxon>Oceanospirillales</taxon>
        <taxon>Saccharospirillaceae</taxon>
        <taxon>Gynuella</taxon>
    </lineage>
</organism>
<dbReference type="GO" id="GO:0051301">
    <property type="term" value="P:cell division"/>
    <property type="evidence" value="ECO:0007669"/>
    <property type="project" value="UniProtKB-KW"/>
</dbReference>
<evidence type="ECO:0000256" key="5">
    <source>
        <dbReference type="ARBA" id="ARBA00022692"/>
    </source>
</evidence>
<accession>A0A0C5W1D5</accession>
<evidence type="ECO:0000256" key="10">
    <source>
        <dbReference type="ARBA" id="ARBA00035657"/>
    </source>
</evidence>
<evidence type="ECO:0000313" key="15">
    <source>
        <dbReference type="EMBL" id="AJQ96494.1"/>
    </source>
</evidence>
<evidence type="ECO:0000313" key="16">
    <source>
        <dbReference type="Proteomes" id="UP000032266"/>
    </source>
</evidence>
<keyword evidence="13" id="KW-0175">Coiled coil</keyword>